<dbReference type="PANTHER" id="PTHR19136:SF81">
    <property type="entry name" value="MOLYBDENUM COFACTOR GUANYLYLTRANSFERASE"/>
    <property type="match status" value="1"/>
</dbReference>
<feature type="binding site" evidence="8">
    <location>
        <position position="67"/>
    </location>
    <ligand>
        <name>GTP</name>
        <dbReference type="ChEBI" id="CHEBI:37565"/>
    </ligand>
</feature>
<dbReference type="GO" id="GO:0005525">
    <property type="term" value="F:GTP binding"/>
    <property type="evidence" value="ECO:0007669"/>
    <property type="project" value="UniProtKB-UniRule"/>
</dbReference>
<name>A0A231UWG4_9HYPH</name>
<feature type="binding site" evidence="8">
    <location>
        <begin position="8"/>
        <end position="10"/>
    </location>
    <ligand>
        <name>GTP</name>
        <dbReference type="ChEBI" id="CHEBI:37565"/>
    </ligand>
</feature>
<keyword evidence="11" id="KW-1185">Reference proteome</keyword>
<evidence type="ECO:0000256" key="7">
    <source>
        <dbReference type="ARBA" id="ARBA00023150"/>
    </source>
</evidence>
<evidence type="ECO:0000313" key="10">
    <source>
        <dbReference type="EMBL" id="OXT00299.1"/>
    </source>
</evidence>
<comment type="subcellular location">
    <subcellularLocation>
        <location evidence="8">Cytoplasm</location>
    </subcellularLocation>
</comment>
<keyword evidence="6 8" id="KW-0342">GTP-binding</keyword>
<accession>A0A231UWG4</accession>
<comment type="subunit">
    <text evidence="8">Monomer.</text>
</comment>
<dbReference type="InterPro" id="IPR029044">
    <property type="entry name" value="Nucleotide-diphossugar_trans"/>
</dbReference>
<dbReference type="CDD" id="cd02503">
    <property type="entry name" value="MobA"/>
    <property type="match status" value="1"/>
</dbReference>
<evidence type="ECO:0000256" key="3">
    <source>
        <dbReference type="ARBA" id="ARBA00022723"/>
    </source>
</evidence>
<evidence type="ECO:0000313" key="11">
    <source>
        <dbReference type="Proteomes" id="UP000215405"/>
    </source>
</evidence>
<dbReference type="PANTHER" id="PTHR19136">
    <property type="entry name" value="MOLYBDENUM COFACTOR GUANYLYLTRANSFERASE"/>
    <property type="match status" value="1"/>
</dbReference>
<dbReference type="Gene3D" id="3.90.550.10">
    <property type="entry name" value="Spore Coat Polysaccharide Biosynthesis Protein SpsA, Chain A"/>
    <property type="match status" value="1"/>
</dbReference>
<sequence>MQPAGIVLAGGEARRMGGGDKPLLDLDDRPVIDHVIERLAPQVGQLAISANGDPDRYAHYGLPVLEDEKRLGPLSGVLAGMEWAVQQQNPPSHIVSVSGDTPFLPLDLVLRLELASEGATDRIVLATSDGRRHPTVCRWPLAIRPALREWLDKSESYKVLGFIHRHDFALADFHGSEGDDPFFNINTPQDLEQARRRAVIAEQKGANRKGT</sequence>
<feature type="binding site" evidence="8">
    <location>
        <position position="21"/>
    </location>
    <ligand>
        <name>GTP</name>
        <dbReference type="ChEBI" id="CHEBI:37565"/>
    </ligand>
</feature>
<dbReference type="GO" id="GO:1902758">
    <property type="term" value="P:bis(molybdopterin guanine dinucleotide)molybdenum biosynthetic process"/>
    <property type="evidence" value="ECO:0007669"/>
    <property type="project" value="TreeGrafter"/>
</dbReference>
<dbReference type="AlphaFoldDB" id="A0A231UWG4"/>
<dbReference type="InterPro" id="IPR025877">
    <property type="entry name" value="MobA-like_NTP_Trfase"/>
</dbReference>
<protein>
    <recommendedName>
        <fullName evidence="8">Molybdenum cofactor guanylyltransferase</fullName>
        <shortName evidence="8">MoCo guanylyltransferase</shortName>
        <ecNumber evidence="8">2.7.7.77</ecNumber>
    </recommendedName>
    <alternativeName>
        <fullName evidence="8">GTP:molybdopterin guanylyltransferase</fullName>
    </alternativeName>
    <alternativeName>
        <fullName evidence="8">Mo-MPT guanylyltransferase</fullName>
    </alternativeName>
    <alternativeName>
        <fullName evidence="8">Molybdopterin guanylyltransferase</fullName>
    </alternativeName>
    <alternativeName>
        <fullName evidence="8">Molybdopterin-guanine dinucleotide synthase</fullName>
        <shortName evidence="8">MGD synthase</shortName>
    </alternativeName>
</protein>
<keyword evidence="1 8" id="KW-0963">Cytoplasm</keyword>
<keyword evidence="2 8" id="KW-0808">Transferase</keyword>
<comment type="caution">
    <text evidence="8">Lacks conserved residue(s) required for the propagation of feature annotation.</text>
</comment>
<comment type="cofactor">
    <cofactor evidence="8">
        <name>Mg(2+)</name>
        <dbReference type="ChEBI" id="CHEBI:18420"/>
    </cofactor>
</comment>
<comment type="domain">
    <text evidence="8">The N-terminal domain determines nucleotide recognition and specific binding, while the C-terminal domain determines the specific binding to the target protein.</text>
</comment>
<dbReference type="Pfam" id="PF12804">
    <property type="entry name" value="NTP_transf_3"/>
    <property type="match status" value="1"/>
</dbReference>
<gene>
    <name evidence="8" type="primary">mobA</name>
    <name evidence="10" type="ORF">B7H23_09105</name>
</gene>
<dbReference type="GO" id="GO:0005737">
    <property type="term" value="C:cytoplasm"/>
    <property type="evidence" value="ECO:0007669"/>
    <property type="project" value="UniProtKB-SubCell"/>
</dbReference>
<evidence type="ECO:0000256" key="1">
    <source>
        <dbReference type="ARBA" id="ARBA00022490"/>
    </source>
</evidence>
<evidence type="ECO:0000256" key="6">
    <source>
        <dbReference type="ARBA" id="ARBA00023134"/>
    </source>
</evidence>
<dbReference type="HAMAP" id="MF_00316">
    <property type="entry name" value="MobA"/>
    <property type="match status" value="1"/>
</dbReference>
<dbReference type="Proteomes" id="UP000215405">
    <property type="component" value="Unassembled WGS sequence"/>
</dbReference>
<keyword evidence="5 8" id="KW-0460">Magnesium</keyword>
<feature type="binding site" evidence="8">
    <location>
        <position position="100"/>
    </location>
    <ligand>
        <name>GTP</name>
        <dbReference type="ChEBI" id="CHEBI:37565"/>
    </ligand>
</feature>
<dbReference type="SUPFAM" id="SSF53448">
    <property type="entry name" value="Nucleotide-diphospho-sugar transferases"/>
    <property type="match status" value="1"/>
</dbReference>
<evidence type="ECO:0000256" key="4">
    <source>
        <dbReference type="ARBA" id="ARBA00022741"/>
    </source>
</evidence>
<dbReference type="NCBIfam" id="TIGR02665">
    <property type="entry name" value="molyb_mobA"/>
    <property type="match status" value="1"/>
</dbReference>
<keyword evidence="3 8" id="KW-0479">Metal-binding</keyword>
<proteinExistence type="inferred from homology"/>
<evidence type="ECO:0000256" key="8">
    <source>
        <dbReference type="HAMAP-Rule" id="MF_00316"/>
    </source>
</evidence>
<feature type="binding site" evidence="8">
    <location>
        <position position="100"/>
    </location>
    <ligand>
        <name>Mg(2+)</name>
        <dbReference type="ChEBI" id="CHEBI:18420"/>
    </ligand>
</feature>
<evidence type="ECO:0000256" key="5">
    <source>
        <dbReference type="ARBA" id="ARBA00022842"/>
    </source>
</evidence>
<evidence type="ECO:0000259" key="9">
    <source>
        <dbReference type="Pfam" id="PF12804"/>
    </source>
</evidence>
<dbReference type="RefSeq" id="WP_094077126.1">
    <property type="nucleotide sequence ID" value="NZ_NBYO01000002.1"/>
</dbReference>
<dbReference type="InterPro" id="IPR013482">
    <property type="entry name" value="Molybde_CF_guanTrfase"/>
</dbReference>
<dbReference type="EC" id="2.7.7.77" evidence="8"/>
<feature type="domain" description="MobA-like NTP transferase" evidence="9">
    <location>
        <begin position="5"/>
        <end position="161"/>
    </location>
</feature>
<organism evidence="10 11">
    <name type="scientific">Notoacmeibacter marinus</name>
    <dbReference type="NCBI Taxonomy" id="1876515"/>
    <lineage>
        <taxon>Bacteria</taxon>
        <taxon>Pseudomonadati</taxon>
        <taxon>Pseudomonadota</taxon>
        <taxon>Alphaproteobacteria</taxon>
        <taxon>Hyphomicrobiales</taxon>
        <taxon>Notoacmeibacteraceae</taxon>
        <taxon>Notoacmeibacter</taxon>
    </lineage>
</organism>
<comment type="similarity">
    <text evidence="8">Belongs to the MobA family.</text>
</comment>
<evidence type="ECO:0000256" key="2">
    <source>
        <dbReference type="ARBA" id="ARBA00022679"/>
    </source>
</evidence>
<dbReference type="GO" id="GO:0061603">
    <property type="term" value="F:molybdenum cofactor guanylyltransferase activity"/>
    <property type="evidence" value="ECO:0007669"/>
    <property type="project" value="UniProtKB-EC"/>
</dbReference>
<comment type="catalytic activity">
    <reaction evidence="8">
        <text>Mo-molybdopterin + GTP + H(+) = Mo-molybdopterin guanine dinucleotide + diphosphate</text>
        <dbReference type="Rhea" id="RHEA:34243"/>
        <dbReference type="ChEBI" id="CHEBI:15378"/>
        <dbReference type="ChEBI" id="CHEBI:33019"/>
        <dbReference type="ChEBI" id="CHEBI:37565"/>
        <dbReference type="ChEBI" id="CHEBI:71302"/>
        <dbReference type="ChEBI" id="CHEBI:71310"/>
        <dbReference type="EC" id="2.7.7.77"/>
    </reaction>
</comment>
<reference evidence="11" key="1">
    <citation type="journal article" date="2017" name="Int. J. Syst. Evol. Microbiol.">
        <title>Notoacmeibacter marinus gen. nov., sp. nov., isolated from the gut of a limpet and proposal of Notoacmeibacteraceae fam. nov. in the order Rhizobiales of the class Alphaproteobacteria.</title>
        <authorList>
            <person name="Huang Z."/>
            <person name="Guo F."/>
            <person name="Lai Q."/>
        </authorList>
    </citation>
    <scope>NUCLEOTIDE SEQUENCE [LARGE SCALE GENOMIC DNA]</scope>
    <source>
        <strain evidence="11">XMTR2A4</strain>
    </source>
</reference>
<keyword evidence="4 8" id="KW-0547">Nucleotide-binding</keyword>
<dbReference type="GO" id="GO:0046872">
    <property type="term" value="F:metal ion binding"/>
    <property type="evidence" value="ECO:0007669"/>
    <property type="project" value="UniProtKB-KW"/>
</dbReference>
<comment type="function">
    <text evidence="8">Transfers a GMP moiety from GTP to Mo-molybdopterin (Mo-MPT) cofactor (Moco or molybdenum cofactor) to form Mo-molybdopterin guanine dinucleotide (Mo-MGD) cofactor.</text>
</comment>
<dbReference type="EMBL" id="NBYO01000002">
    <property type="protein sequence ID" value="OXT00299.1"/>
    <property type="molecule type" value="Genomic_DNA"/>
</dbReference>
<keyword evidence="7 8" id="KW-0501">Molybdenum cofactor biosynthesis</keyword>
<comment type="caution">
    <text evidence="10">The sequence shown here is derived from an EMBL/GenBank/DDBJ whole genome shotgun (WGS) entry which is preliminary data.</text>
</comment>